<dbReference type="EMBL" id="JAIWYP010000005">
    <property type="protein sequence ID" value="KAH3827264.1"/>
    <property type="molecule type" value="Genomic_DNA"/>
</dbReference>
<keyword evidence="1" id="KW-0175">Coiled coil</keyword>
<dbReference type="Proteomes" id="UP000828390">
    <property type="component" value="Unassembled WGS sequence"/>
</dbReference>
<proteinExistence type="predicted"/>
<organism evidence="2 3">
    <name type="scientific">Dreissena polymorpha</name>
    <name type="common">Zebra mussel</name>
    <name type="synonym">Mytilus polymorpha</name>
    <dbReference type="NCBI Taxonomy" id="45954"/>
    <lineage>
        <taxon>Eukaryota</taxon>
        <taxon>Metazoa</taxon>
        <taxon>Spiralia</taxon>
        <taxon>Lophotrochozoa</taxon>
        <taxon>Mollusca</taxon>
        <taxon>Bivalvia</taxon>
        <taxon>Autobranchia</taxon>
        <taxon>Heteroconchia</taxon>
        <taxon>Euheterodonta</taxon>
        <taxon>Imparidentia</taxon>
        <taxon>Neoheterodontei</taxon>
        <taxon>Myida</taxon>
        <taxon>Dreissenoidea</taxon>
        <taxon>Dreissenidae</taxon>
        <taxon>Dreissena</taxon>
    </lineage>
</organism>
<protein>
    <submittedName>
        <fullName evidence="2">Uncharacterized protein</fullName>
    </submittedName>
</protein>
<name>A0A9D4H5B2_DREPO</name>
<keyword evidence="3" id="KW-1185">Reference proteome</keyword>
<accession>A0A9D4H5B2</accession>
<gene>
    <name evidence="2" type="ORF">DPMN_129194</name>
</gene>
<reference evidence="2" key="1">
    <citation type="journal article" date="2019" name="bioRxiv">
        <title>The Genome of the Zebra Mussel, Dreissena polymorpha: A Resource for Invasive Species Research.</title>
        <authorList>
            <person name="McCartney M.A."/>
            <person name="Auch B."/>
            <person name="Kono T."/>
            <person name="Mallez S."/>
            <person name="Zhang Y."/>
            <person name="Obille A."/>
            <person name="Becker A."/>
            <person name="Abrahante J.E."/>
            <person name="Garbe J."/>
            <person name="Badalamenti J.P."/>
            <person name="Herman A."/>
            <person name="Mangelson H."/>
            <person name="Liachko I."/>
            <person name="Sullivan S."/>
            <person name="Sone E.D."/>
            <person name="Koren S."/>
            <person name="Silverstein K.A.T."/>
            <person name="Beckman K.B."/>
            <person name="Gohl D.M."/>
        </authorList>
    </citation>
    <scope>NUCLEOTIDE SEQUENCE</scope>
    <source>
        <strain evidence="2">Duluth1</strain>
        <tissue evidence="2">Whole animal</tissue>
    </source>
</reference>
<evidence type="ECO:0000256" key="1">
    <source>
        <dbReference type="SAM" id="Coils"/>
    </source>
</evidence>
<evidence type="ECO:0000313" key="2">
    <source>
        <dbReference type="EMBL" id="KAH3827264.1"/>
    </source>
</evidence>
<sequence>MVELNDMLREAGETFTLKEAEIERLKQLTAQYEQQLEDQASNILSSIPNYFGDLSSNYQYKSITP</sequence>
<comment type="caution">
    <text evidence="2">The sequence shown here is derived from an EMBL/GenBank/DDBJ whole genome shotgun (WGS) entry which is preliminary data.</text>
</comment>
<dbReference type="AlphaFoldDB" id="A0A9D4H5B2"/>
<feature type="coiled-coil region" evidence="1">
    <location>
        <begin position="15"/>
        <end position="42"/>
    </location>
</feature>
<reference evidence="2" key="2">
    <citation type="submission" date="2020-11" db="EMBL/GenBank/DDBJ databases">
        <authorList>
            <person name="McCartney M.A."/>
            <person name="Auch B."/>
            <person name="Kono T."/>
            <person name="Mallez S."/>
            <person name="Becker A."/>
            <person name="Gohl D.M."/>
            <person name="Silverstein K.A.T."/>
            <person name="Koren S."/>
            <person name="Bechman K.B."/>
            <person name="Herman A."/>
            <person name="Abrahante J.E."/>
            <person name="Garbe J."/>
        </authorList>
    </citation>
    <scope>NUCLEOTIDE SEQUENCE</scope>
    <source>
        <strain evidence="2">Duluth1</strain>
        <tissue evidence="2">Whole animal</tissue>
    </source>
</reference>
<evidence type="ECO:0000313" key="3">
    <source>
        <dbReference type="Proteomes" id="UP000828390"/>
    </source>
</evidence>